<evidence type="ECO:0000313" key="3">
    <source>
        <dbReference type="Proteomes" id="UP001054945"/>
    </source>
</evidence>
<reference evidence="2 3" key="1">
    <citation type="submission" date="2021-06" db="EMBL/GenBank/DDBJ databases">
        <title>Caerostris extrusa draft genome.</title>
        <authorList>
            <person name="Kono N."/>
            <person name="Arakawa K."/>
        </authorList>
    </citation>
    <scope>NUCLEOTIDE SEQUENCE [LARGE SCALE GENOMIC DNA]</scope>
</reference>
<accession>A0AAV4QHU5</accession>
<sequence>MKISYLPGTGVILDQAGGSPEQRPIIALRWADVRHIRKLRLLGVHNFCPPVQLLWRARLFDGVRLGVLSYTVSDVGEPGEPGLARRRPPGGAHLARSGAKGPSAAECNRFVLSSNVGFKVKEVNQKKKKYHNLICVKTPMGSLLGQQREFKIEASKKKSLTTLNKLSTMKQDMLGKTIKRGYKIWARPDASSGFMYQFEVYPGKKDDGAILEELGYRVITNLTNDLHSTSPLFGAF</sequence>
<keyword evidence="3" id="KW-1185">Reference proteome</keyword>
<evidence type="ECO:0000256" key="1">
    <source>
        <dbReference type="SAM" id="MobiDB-lite"/>
    </source>
</evidence>
<gene>
    <name evidence="2" type="ORF">CEXT_306831</name>
</gene>
<proteinExistence type="predicted"/>
<dbReference type="Proteomes" id="UP001054945">
    <property type="component" value="Unassembled WGS sequence"/>
</dbReference>
<protein>
    <submittedName>
        <fullName evidence="2">Uncharacterized protein</fullName>
    </submittedName>
</protein>
<dbReference type="AlphaFoldDB" id="A0AAV4QHU5"/>
<dbReference type="EMBL" id="BPLR01006308">
    <property type="protein sequence ID" value="GIY08899.1"/>
    <property type="molecule type" value="Genomic_DNA"/>
</dbReference>
<comment type="caution">
    <text evidence="2">The sequence shown here is derived from an EMBL/GenBank/DDBJ whole genome shotgun (WGS) entry which is preliminary data.</text>
</comment>
<feature type="region of interest" description="Disordered" evidence="1">
    <location>
        <begin position="77"/>
        <end position="101"/>
    </location>
</feature>
<name>A0AAV4QHU5_CAEEX</name>
<evidence type="ECO:0000313" key="2">
    <source>
        <dbReference type="EMBL" id="GIY08899.1"/>
    </source>
</evidence>
<organism evidence="2 3">
    <name type="scientific">Caerostris extrusa</name>
    <name type="common">Bark spider</name>
    <name type="synonym">Caerostris bankana</name>
    <dbReference type="NCBI Taxonomy" id="172846"/>
    <lineage>
        <taxon>Eukaryota</taxon>
        <taxon>Metazoa</taxon>
        <taxon>Ecdysozoa</taxon>
        <taxon>Arthropoda</taxon>
        <taxon>Chelicerata</taxon>
        <taxon>Arachnida</taxon>
        <taxon>Araneae</taxon>
        <taxon>Araneomorphae</taxon>
        <taxon>Entelegynae</taxon>
        <taxon>Araneoidea</taxon>
        <taxon>Araneidae</taxon>
        <taxon>Caerostris</taxon>
    </lineage>
</organism>